<evidence type="ECO:0000313" key="1">
    <source>
        <dbReference type="EMBL" id="CAG8702249.1"/>
    </source>
</evidence>
<protein>
    <submittedName>
        <fullName evidence="1">10732_t:CDS:1</fullName>
    </submittedName>
</protein>
<dbReference type="Proteomes" id="UP000789920">
    <property type="component" value="Unassembled WGS sequence"/>
</dbReference>
<dbReference type="EMBL" id="CAJVQC010019582">
    <property type="protein sequence ID" value="CAG8702249.1"/>
    <property type="molecule type" value="Genomic_DNA"/>
</dbReference>
<evidence type="ECO:0000313" key="2">
    <source>
        <dbReference type="Proteomes" id="UP000789920"/>
    </source>
</evidence>
<comment type="caution">
    <text evidence="1">The sequence shown here is derived from an EMBL/GenBank/DDBJ whole genome shotgun (WGS) entry which is preliminary data.</text>
</comment>
<feature type="non-terminal residue" evidence="1">
    <location>
        <position position="1"/>
    </location>
</feature>
<organism evidence="1 2">
    <name type="scientific">Racocetra persica</name>
    <dbReference type="NCBI Taxonomy" id="160502"/>
    <lineage>
        <taxon>Eukaryota</taxon>
        <taxon>Fungi</taxon>
        <taxon>Fungi incertae sedis</taxon>
        <taxon>Mucoromycota</taxon>
        <taxon>Glomeromycotina</taxon>
        <taxon>Glomeromycetes</taxon>
        <taxon>Diversisporales</taxon>
        <taxon>Gigasporaceae</taxon>
        <taxon>Racocetra</taxon>
    </lineage>
</organism>
<gene>
    <name evidence="1" type="ORF">RPERSI_LOCUS10079</name>
</gene>
<proteinExistence type="predicted"/>
<sequence length="51" mass="5455">HQSPMVKTPAIDILTVVVETSAIDIESDSNDLSSLLTTKVSTITNLELSNI</sequence>
<reference evidence="1" key="1">
    <citation type="submission" date="2021-06" db="EMBL/GenBank/DDBJ databases">
        <authorList>
            <person name="Kallberg Y."/>
            <person name="Tangrot J."/>
            <person name="Rosling A."/>
        </authorList>
    </citation>
    <scope>NUCLEOTIDE SEQUENCE</scope>
    <source>
        <strain evidence="1">MA461A</strain>
    </source>
</reference>
<name>A0ACA9PD56_9GLOM</name>
<keyword evidence="2" id="KW-1185">Reference proteome</keyword>
<accession>A0ACA9PD56</accession>